<evidence type="ECO:0000313" key="2">
    <source>
        <dbReference type="Proteomes" id="UP000828390"/>
    </source>
</evidence>
<reference evidence="1" key="1">
    <citation type="journal article" date="2019" name="bioRxiv">
        <title>The Genome of the Zebra Mussel, Dreissena polymorpha: A Resource for Invasive Species Research.</title>
        <authorList>
            <person name="McCartney M.A."/>
            <person name="Auch B."/>
            <person name="Kono T."/>
            <person name="Mallez S."/>
            <person name="Zhang Y."/>
            <person name="Obille A."/>
            <person name="Becker A."/>
            <person name="Abrahante J.E."/>
            <person name="Garbe J."/>
            <person name="Badalamenti J.P."/>
            <person name="Herman A."/>
            <person name="Mangelson H."/>
            <person name="Liachko I."/>
            <person name="Sullivan S."/>
            <person name="Sone E.D."/>
            <person name="Koren S."/>
            <person name="Silverstein K.A.T."/>
            <person name="Beckman K.B."/>
            <person name="Gohl D.M."/>
        </authorList>
    </citation>
    <scope>NUCLEOTIDE SEQUENCE</scope>
    <source>
        <strain evidence="1">Duluth1</strain>
        <tissue evidence="1">Whole animal</tissue>
    </source>
</reference>
<protein>
    <submittedName>
        <fullName evidence="1">Uncharacterized protein</fullName>
    </submittedName>
</protein>
<comment type="caution">
    <text evidence="1">The sequence shown here is derived from an EMBL/GenBank/DDBJ whole genome shotgun (WGS) entry which is preliminary data.</text>
</comment>
<name>A0A9D4I348_DREPO</name>
<evidence type="ECO:0000313" key="1">
    <source>
        <dbReference type="EMBL" id="KAH3741952.1"/>
    </source>
</evidence>
<keyword evidence="2" id="KW-1185">Reference proteome</keyword>
<dbReference type="Proteomes" id="UP000828390">
    <property type="component" value="Unassembled WGS sequence"/>
</dbReference>
<organism evidence="1 2">
    <name type="scientific">Dreissena polymorpha</name>
    <name type="common">Zebra mussel</name>
    <name type="synonym">Mytilus polymorpha</name>
    <dbReference type="NCBI Taxonomy" id="45954"/>
    <lineage>
        <taxon>Eukaryota</taxon>
        <taxon>Metazoa</taxon>
        <taxon>Spiralia</taxon>
        <taxon>Lophotrochozoa</taxon>
        <taxon>Mollusca</taxon>
        <taxon>Bivalvia</taxon>
        <taxon>Autobranchia</taxon>
        <taxon>Heteroconchia</taxon>
        <taxon>Euheterodonta</taxon>
        <taxon>Imparidentia</taxon>
        <taxon>Neoheterodontei</taxon>
        <taxon>Myida</taxon>
        <taxon>Dreissenoidea</taxon>
        <taxon>Dreissenidae</taxon>
        <taxon>Dreissena</taxon>
    </lineage>
</organism>
<accession>A0A9D4I348</accession>
<proteinExistence type="predicted"/>
<dbReference type="EMBL" id="JAIWYP010000011">
    <property type="protein sequence ID" value="KAH3741952.1"/>
    <property type="molecule type" value="Genomic_DNA"/>
</dbReference>
<dbReference type="AlphaFoldDB" id="A0A9D4I348"/>
<reference evidence="1" key="2">
    <citation type="submission" date="2020-11" db="EMBL/GenBank/DDBJ databases">
        <authorList>
            <person name="McCartney M.A."/>
            <person name="Auch B."/>
            <person name="Kono T."/>
            <person name="Mallez S."/>
            <person name="Becker A."/>
            <person name="Gohl D.M."/>
            <person name="Silverstein K.A.T."/>
            <person name="Koren S."/>
            <person name="Bechman K.B."/>
            <person name="Herman A."/>
            <person name="Abrahante J.E."/>
            <person name="Garbe J."/>
        </authorList>
    </citation>
    <scope>NUCLEOTIDE SEQUENCE</scope>
    <source>
        <strain evidence="1">Duluth1</strain>
        <tissue evidence="1">Whole animal</tissue>
    </source>
</reference>
<gene>
    <name evidence="1" type="ORF">DPMN_048682</name>
</gene>
<sequence>MIPERNLKEASGLQDKQQSTSIADITDMMAEGPSVLLRLPKIRQSPEPMLWLAMTKMELEMLSLGKRNRAIQCRDESDPIRQEIERRIFEILMEVRQRMLIEGCAVNGLMDICSRILM</sequence>